<dbReference type="InterPro" id="IPR018028">
    <property type="entry name" value="Catalase"/>
</dbReference>
<keyword evidence="5" id="KW-0349">Heme</keyword>
<evidence type="ECO:0000256" key="9">
    <source>
        <dbReference type="ARBA" id="ARBA00023324"/>
    </source>
</evidence>
<protein>
    <recommendedName>
        <fullName evidence="3">catalase</fullName>
        <ecNumber evidence="3">1.11.1.6</ecNumber>
    </recommendedName>
</protein>
<evidence type="ECO:0000256" key="2">
    <source>
        <dbReference type="ARBA" id="ARBA00005329"/>
    </source>
</evidence>
<proteinExistence type="inferred from homology"/>
<dbReference type="Gene3D" id="2.40.180.10">
    <property type="entry name" value="Catalase core domain"/>
    <property type="match status" value="1"/>
</dbReference>
<keyword evidence="4" id="KW-0575">Peroxidase</keyword>
<evidence type="ECO:0000256" key="4">
    <source>
        <dbReference type="ARBA" id="ARBA00022559"/>
    </source>
</evidence>
<comment type="cofactor">
    <cofactor evidence="1">
        <name>heme</name>
        <dbReference type="ChEBI" id="CHEBI:30413"/>
    </cofactor>
</comment>
<dbReference type="InterPro" id="IPR011614">
    <property type="entry name" value="Catalase_core"/>
</dbReference>
<dbReference type="EMBL" id="JBHFEH010000015">
    <property type="protein sequence ID" value="KAL2054544.1"/>
    <property type="molecule type" value="Genomic_DNA"/>
</dbReference>
<keyword evidence="9" id="KW-0376">Hydrogen peroxide</keyword>
<name>A0ABR4BCL8_9LECA</name>
<evidence type="ECO:0000256" key="8">
    <source>
        <dbReference type="ARBA" id="ARBA00023004"/>
    </source>
</evidence>
<comment type="similarity">
    <text evidence="2">Belongs to the catalase family.</text>
</comment>
<evidence type="ECO:0000256" key="1">
    <source>
        <dbReference type="ARBA" id="ARBA00001971"/>
    </source>
</evidence>
<evidence type="ECO:0000256" key="7">
    <source>
        <dbReference type="ARBA" id="ARBA00023002"/>
    </source>
</evidence>
<dbReference type="Proteomes" id="UP001590951">
    <property type="component" value="Unassembled WGS sequence"/>
</dbReference>
<dbReference type="PROSITE" id="PS51402">
    <property type="entry name" value="CATALASE_3"/>
    <property type="match status" value="1"/>
</dbReference>
<dbReference type="SUPFAM" id="SSF56634">
    <property type="entry name" value="Heme-dependent catalase-like"/>
    <property type="match status" value="1"/>
</dbReference>
<dbReference type="InterPro" id="IPR020835">
    <property type="entry name" value="Catalase_sf"/>
</dbReference>
<reference evidence="11 12" key="1">
    <citation type="submission" date="2024-09" db="EMBL/GenBank/DDBJ databases">
        <title>Rethinking Asexuality: The Enigmatic Case of Functional Sexual Genes in Lepraria (Stereocaulaceae).</title>
        <authorList>
            <person name="Doellman M."/>
            <person name="Sun Y."/>
            <person name="Barcenas-Pena A."/>
            <person name="Lumbsch H.T."/>
            <person name="Grewe F."/>
        </authorList>
    </citation>
    <scope>NUCLEOTIDE SEQUENCE [LARGE SCALE GENOMIC DNA]</scope>
    <source>
        <strain evidence="11 12">Grewe 0041</strain>
    </source>
</reference>
<organism evidence="11 12">
    <name type="scientific">Lepraria finkii</name>
    <dbReference type="NCBI Taxonomy" id="1340010"/>
    <lineage>
        <taxon>Eukaryota</taxon>
        <taxon>Fungi</taxon>
        <taxon>Dikarya</taxon>
        <taxon>Ascomycota</taxon>
        <taxon>Pezizomycotina</taxon>
        <taxon>Lecanoromycetes</taxon>
        <taxon>OSLEUM clade</taxon>
        <taxon>Lecanoromycetidae</taxon>
        <taxon>Lecanorales</taxon>
        <taxon>Lecanorineae</taxon>
        <taxon>Stereocaulaceae</taxon>
        <taxon>Lepraria</taxon>
    </lineage>
</organism>
<keyword evidence="8" id="KW-0408">Iron</keyword>
<dbReference type="PRINTS" id="PR00067">
    <property type="entry name" value="CATALASE"/>
</dbReference>
<dbReference type="InterPro" id="IPR024708">
    <property type="entry name" value="Catalase_AS"/>
</dbReference>
<sequence length="83" mass="9252">MTTLERRSINIRFATLSNYEQSLQIHSFDHERIPERVVHARGAGAFGTFKLYESAADVTKTGVLADTSRTTPVFPRISTVLGN</sequence>
<dbReference type="PANTHER" id="PTHR42821:SF1">
    <property type="entry name" value="CATALASE-B"/>
    <property type="match status" value="1"/>
</dbReference>
<feature type="domain" description="Catalase core" evidence="10">
    <location>
        <begin position="15"/>
        <end position="82"/>
    </location>
</feature>
<keyword evidence="12" id="KW-1185">Reference proteome</keyword>
<keyword evidence="6" id="KW-0479">Metal-binding</keyword>
<keyword evidence="7" id="KW-0560">Oxidoreductase</keyword>
<dbReference type="PROSITE" id="PS00438">
    <property type="entry name" value="CATALASE_2"/>
    <property type="match status" value="1"/>
</dbReference>
<evidence type="ECO:0000256" key="5">
    <source>
        <dbReference type="ARBA" id="ARBA00022617"/>
    </source>
</evidence>
<dbReference type="Pfam" id="PF00199">
    <property type="entry name" value="Catalase"/>
    <property type="match status" value="1"/>
</dbReference>
<evidence type="ECO:0000313" key="11">
    <source>
        <dbReference type="EMBL" id="KAL2054544.1"/>
    </source>
</evidence>
<dbReference type="InterPro" id="IPR024712">
    <property type="entry name" value="Catalase_clade2"/>
</dbReference>
<dbReference type="EC" id="1.11.1.6" evidence="3"/>
<evidence type="ECO:0000256" key="6">
    <source>
        <dbReference type="ARBA" id="ARBA00022723"/>
    </source>
</evidence>
<evidence type="ECO:0000259" key="10">
    <source>
        <dbReference type="Pfam" id="PF00199"/>
    </source>
</evidence>
<accession>A0ABR4BCL8</accession>
<comment type="caution">
    <text evidence="11">The sequence shown here is derived from an EMBL/GenBank/DDBJ whole genome shotgun (WGS) entry which is preliminary data.</text>
</comment>
<evidence type="ECO:0000313" key="12">
    <source>
        <dbReference type="Proteomes" id="UP001590951"/>
    </source>
</evidence>
<dbReference type="PANTHER" id="PTHR42821">
    <property type="entry name" value="CATALASE"/>
    <property type="match status" value="1"/>
</dbReference>
<gene>
    <name evidence="11" type="ORF">ABVK25_005292</name>
</gene>
<evidence type="ECO:0000256" key="3">
    <source>
        <dbReference type="ARBA" id="ARBA00012314"/>
    </source>
</evidence>